<evidence type="ECO:0000313" key="3">
    <source>
        <dbReference type="EMBL" id="RKD17113.1"/>
    </source>
</evidence>
<accession>A0A419S784</accession>
<evidence type="ECO:0000256" key="1">
    <source>
        <dbReference type="SAM" id="MobiDB-lite"/>
    </source>
</evidence>
<comment type="caution">
    <text evidence="3">The sequence shown here is derived from an EMBL/GenBank/DDBJ whole genome shotgun (WGS) entry which is preliminary data.</text>
</comment>
<dbReference type="Proteomes" id="UP000283433">
    <property type="component" value="Unassembled WGS sequence"/>
</dbReference>
<dbReference type="EMBL" id="MBTA01000012">
    <property type="protein sequence ID" value="RKD17113.1"/>
    <property type="molecule type" value="Genomic_DNA"/>
</dbReference>
<proteinExistence type="predicted"/>
<dbReference type="RefSeq" id="WP_120181308.1">
    <property type="nucleotide sequence ID" value="NZ_MBTA01000012.1"/>
</dbReference>
<dbReference type="OrthoDB" id="814802at2"/>
<feature type="transmembrane region" description="Helical" evidence="2">
    <location>
        <begin position="12"/>
        <end position="35"/>
    </location>
</feature>
<evidence type="ECO:0008006" key="5">
    <source>
        <dbReference type="Google" id="ProtNLM"/>
    </source>
</evidence>
<feature type="compositionally biased region" description="Basic and acidic residues" evidence="1">
    <location>
        <begin position="561"/>
        <end position="589"/>
    </location>
</feature>
<evidence type="ECO:0000313" key="4">
    <source>
        <dbReference type="Proteomes" id="UP000283433"/>
    </source>
</evidence>
<gene>
    <name evidence="3" type="ORF">BCY91_02910</name>
</gene>
<keyword evidence="2" id="KW-0472">Membrane</keyword>
<keyword evidence="4" id="KW-1185">Reference proteome</keyword>
<dbReference type="AlphaFoldDB" id="A0A419S784"/>
<name>A0A419S784_9SPHI</name>
<protein>
    <recommendedName>
        <fullName evidence="5">DUF748 domain-containing protein</fullName>
    </recommendedName>
</protein>
<reference evidence="3 4" key="1">
    <citation type="submission" date="2016-07" db="EMBL/GenBank/DDBJ databases">
        <title>Genome of Pelobium manganitolerans.</title>
        <authorList>
            <person name="Wu S."/>
            <person name="Wang G."/>
        </authorList>
    </citation>
    <scope>NUCLEOTIDE SEQUENCE [LARGE SCALE GENOMIC DNA]</scope>
    <source>
        <strain evidence="3 4">YS-25</strain>
    </source>
</reference>
<feature type="region of interest" description="Disordered" evidence="1">
    <location>
        <begin position="561"/>
        <end position="598"/>
    </location>
</feature>
<organism evidence="3 4">
    <name type="scientific">Pelobium manganitolerans</name>
    <dbReference type="NCBI Taxonomy" id="1842495"/>
    <lineage>
        <taxon>Bacteria</taxon>
        <taxon>Pseudomonadati</taxon>
        <taxon>Bacteroidota</taxon>
        <taxon>Sphingobacteriia</taxon>
        <taxon>Sphingobacteriales</taxon>
        <taxon>Sphingobacteriaceae</taxon>
        <taxon>Pelobium</taxon>
    </lineage>
</organism>
<sequence>MTETATPKKKHRVLKWVTVVAAIIILLLAAAAWYVNKKWKPLLTDAIQNALIDASDSLYTVKFSDIQVNILSGNATVDSIQLIPNLNVYEKMKASGDAPENLFSLKIFKLSLKNVKPIKVYQQKKLDIKNITIQNPELDVFYTKIANKKSKPKDNRSPYERIKKSLKELKINSLFLTDVKFRYIDQSYKEPKITEFDQMNIRVNDILVDSLSHTDTTRIFNAKDIIAEINNYSYPTADSLYFIKIKHAFVSSKKKQLAIAGMELAPRLGEMAFAAQFKRQQERYKLYFDSVLVNQLNFNELVDNRRIKTKNVVLQNGNFDVFMSRAKPPKLIDKGVNYPHLALRRLKWDVIADTVTIKNTQVAYAEYNPKTDAKGTVYFKQLHGRIFHVTNDSLYLKKDVTADAFLQARVMGEGRLDIHIAFNLIDPKGAFSYKGTLGAMSFNTLNPLTKPLAMLATKSGELQSLDFDIKGNVNGASGTLVMKYKDLKIAVMKKDDEDHLKKSGIISFLANALLVKNANPDGDEPLRVAHPSYQRPHDASFFNLMWKTVFEGLKTSVGITKDKEDNLKKRADKYKQSKLEREKRREERVKRRKERKEK</sequence>
<keyword evidence="2" id="KW-1133">Transmembrane helix</keyword>
<evidence type="ECO:0000256" key="2">
    <source>
        <dbReference type="SAM" id="Phobius"/>
    </source>
</evidence>
<keyword evidence="2" id="KW-0812">Transmembrane</keyword>